<proteinExistence type="predicted"/>
<dbReference type="SUPFAM" id="SSF53756">
    <property type="entry name" value="UDP-Glycosyltransferase/glycogen phosphorylase"/>
    <property type="match status" value="1"/>
</dbReference>
<dbReference type="PANTHER" id="PTHR12526">
    <property type="entry name" value="GLYCOSYLTRANSFERASE"/>
    <property type="match status" value="1"/>
</dbReference>
<dbReference type="GO" id="GO:0016757">
    <property type="term" value="F:glycosyltransferase activity"/>
    <property type="evidence" value="ECO:0007669"/>
    <property type="project" value="InterPro"/>
</dbReference>
<feature type="domain" description="Glycosyl transferase family 1" evidence="1">
    <location>
        <begin position="204"/>
        <end position="365"/>
    </location>
</feature>
<evidence type="ECO:0000259" key="2">
    <source>
        <dbReference type="Pfam" id="PF13439"/>
    </source>
</evidence>
<dbReference type="InterPro" id="IPR001296">
    <property type="entry name" value="Glyco_trans_1"/>
</dbReference>
<dbReference type="Proteomes" id="UP000595618">
    <property type="component" value="Chromosome"/>
</dbReference>
<name>A0A7T5RJC9_9BACT</name>
<dbReference type="InterPro" id="IPR028098">
    <property type="entry name" value="Glyco_trans_4-like_N"/>
</dbReference>
<gene>
    <name evidence="3" type="ORF">HYW89_04550</name>
</gene>
<dbReference type="PANTHER" id="PTHR12526:SF630">
    <property type="entry name" value="GLYCOSYLTRANSFERASE"/>
    <property type="match status" value="1"/>
</dbReference>
<feature type="domain" description="Glycosyltransferase subfamily 4-like N-terminal" evidence="2">
    <location>
        <begin position="16"/>
        <end position="183"/>
    </location>
</feature>
<dbReference type="AlphaFoldDB" id="A0A7T5RJC9"/>
<sequence>MAYHQKVLYVITKSVWGGAQRYIFDLATNLPGGQFEVVVATGGSGPLFDKLQKAGVRTITIPGLQRDINLWKELVSLWYLFKIFVREKPDIIHLNSSKVGGLGAIAAFAAKLTTYNLQLTTIFTVHGWPFNEKRPWWQKKFIRFLSWLGALFQDKIILINTADLNAAKQFIPSRKLALIYNGIGPVNFMERAAARNFFAEKLSKKLETDTIIIGTIAEFTPNKGLTGLLQALHNPNYAMSNIRCLTLLIGWGEERSKLQNLIQEFGLHGSVFLVDFLPEAAHYLKGFDIFILPSLKEGLPYTIMEAMQAGLPIVATSVGGIPDMITHQHDGLLIPPQDPLRLTQTLDLLLRDVRLRKTLGENARKKSETRFRLRDMIENMIKIYA</sequence>
<dbReference type="EMBL" id="CP066690">
    <property type="protein sequence ID" value="QQG45236.1"/>
    <property type="molecule type" value="Genomic_DNA"/>
</dbReference>
<evidence type="ECO:0000313" key="3">
    <source>
        <dbReference type="EMBL" id="QQG45236.1"/>
    </source>
</evidence>
<dbReference type="CDD" id="cd03808">
    <property type="entry name" value="GT4_CapM-like"/>
    <property type="match status" value="1"/>
</dbReference>
<dbReference type="Pfam" id="PF00534">
    <property type="entry name" value="Glycos_transf_1"/>
    <property type="match status" value="1"/>
</dbReference>
<protein>
    <submittedName>
        <fullName evidence="3">Glycosyltransferase family 4 protein</fullName>
    </submittedName>
</protein>
<accession>A0A7T5RJC9</accession>
<evidence type="ECO:0000313" key="4">
    <source>
        <dbReference type="Proteomes" id="UP000595618"/>
    </source>
</evidence>
<evidence type="ECO:0000259" key="1">
    <source>
        <dbReference type="Pfam" id="PF00534"/>
    </source>
</evidence>
<dbReference type="Gene3D" id="3.40.50.2000">
    <property type="entry name" value="Glycogen Phosphorylase B"/>
    <property type="match status" value="2"/>
</dbReference>
<reference evidence="3 4" key="1">
    <citation type="submission" date="2020-07" db="EMBL/GenBank/DDBJ databases">
        <title>Huge and variable diversity of episymbiotic CPR bacteria and DPANN archaea in groundwater ecosystems.</title>
        <authorList>
            <person name="He C.Y."/>
            <person name="Keren R."/>
            <person name="Whittaker M."/>
            <person name="Farag I.F."/>
            <person name="Doudna J."/>
            <person name="Cate J.H.D."/>
            <person name="Banfield J.F."/>
        </authorList>
    </citation>
    <scope>NUCLEOTIDE SEQUENCE [LARGE SCALE GENOMIC DNA]</scope>
    <source>
        <strain evidence="3">NC_groundwater_541_Ag_S-0.1um_46_50</strain>
    </source>
</reference>
<dbReference type="Pfam" id="PF13439">
    <property type="entry name" value="Glyco_transf_4"/>
    <property type="match status" value="1"/>
</dbReference>
<organism evidence="3 4">
    <name type="scientific">Candidatus Sungiibacteriota bacterium</name>
    <dbReference type="NCBI Taxonomy" id="2750080"/>
    <lineage>
        <taxon>Bacteria</taxon>
        <taxon>Candidatus Sungiibacteriota</taxon>
    </lineage>
</organism>
<keyword evidence="3" id="KW-0808">Transferase</keyword>